<protein>
    <submittedName>
        <fullName evidence="2">Uncharacterized protein</fullName>
    </submittedName>
</protein>
<proteinExistence type="predicted"/>
<sequence length="56" mass="6251">FVRAKNYSYKLLYSQNDKNTITPGQTLTATAKAIISRSQPTPPEFPKAKNKTPVLL</sequence>
<gene>
    <name evidence="2" type="ORF">DCAF_LOCUS22383</name>
</gene>
<evidence type="ECO:0000256" key="1">
    <source>
        <dbReference type="SAM" id="MobiDB-lite"/>
    </source>
</evidence>
<feature type="non-terminal residue" evidence="2">
    <location>
        <position position="1"/>
    </location>
</feature>
<dbReference type="AlphaFoldDB" id="A0AAV1SF56"/>
<keyword evidence="3" id="KW-1185">Reference proteome</keyword>
<comment type="caution">
    <text evidence="2">The sequence shown here is derived from an EMBL/GenBank/DDBJ whole genome shotgun (WGS) entry which is preliminary data.</text>
</comment>
<accession>A0AAV1SF56</accession>
<reference evidence="2 3" key="1">
    <citation type="submission" date="2024-01" db="EMBL/GenBank/DDBJ databases">
        <authorList>
            <person name="Waweru B."/>
        </authorList>
    </citation>
    <scope>NUCLEOTIDE SEQUENCE [LARGE SCALE GENOMIC DNA]</scope>
</reference>
<evidence type="ECO:0000313" key="3">
    <source>
        <dbReference type="Proteomes" id="UP001314170"/>
    </source>
</evidence>
<evidence type="ECO:0000313" key="2">
    <source>
        <dbReference type="EMBL" id="CAK7349663.1"/>
    </source>
</evidence>
<organism evidence="2 3">
    <name type="scientific">Dovyalis caffra</name>
    <dbReference type="NCBI Taxonomy" id="77055"/>
    <lineage>
        <taxon>Eukaryota</taxon>
        <taxon>Viridiplantae</taxon>
        <taxon>Streptophyta</taxon>
        <taxon>Embryophyta</taxon>
        <taxon>Tracheophyta</taxon>
        <taxon>Spermatophyta</taxon>
        <taxon>Magnoliopsida</taxon>
        <taxon>eudicotyledons</taxon>
        <taxon>Gunneridae</taxon>
        <taxon>Pentapetalae</taxon>
        <taxon>rosids</taxon>
        <taxon>fabids</taxon>
        <taxon>Malpighiales</taxon>
        <taxon>Salicaceae</taxon>
        <taxon>Flacourtieae</taxon>
        <taxon>Dovyalis</taxon>
    </lineage>
</organism>
<dbReference type="Proteomes" id="UP001314170">
    <property type="component" value="Unassembled WGS sequence"/>
</dbReference>
<name>A0AAV1SF56_9ROSI</name>
<feature type="region of interest" description="Disordered" evidence="1">
    <location>
        <begin position="37"/>
        <end position="56"/>
    </location>
</feature>
<dbReference type="EMBL" id="CAWUPB010001176">
    <property type="protein sequence ID" value="CAK7349663.1"/>
    <property type="molecule type" value="Genomic_DNA"/>
</dbReference>